<dbReference type="EMBL" id="OCNJ01000008">
    <property type="protein sequence ID" value="SOD98642.1"/>
    <property type="molecule type" value="Genomic_DNA"/>
</dbReference>
<feature type="domain" description="HTH lysR-type" evidence="5">
    <location>
        <begin position="29"/>
        <end position="86"/>
    </location>
</feature>
<dbReference type="Pfam" id="PF00126">
    <property type="entry name" value="HTH_1"/>
    <property type="match status" value="1"/>
</dbReference>
<proteinExistence type="inferred from homology"/>
<gene>
    <name evidence="6" type="ORF">SAMN05421508_10836</name>
</gene>
<dbReference type="InterPro" id="IPR000847">
    <property type="entry name" value="LysR_HTH_N"/>
</dbReference>
<evidence type="ECO:0000259" key="5">
    <source>
        <dbReference type="PROSITE" id="PS50931"/>
    </source>
</evidence>
<evidence type="ECO:0000313" key="6">
    <source>
        <dbReference type="EMBL" id="SOD98642.1"/>
    </source>
</evidence>
<evidence type="ECO:0000256" key="3">
    <source>
        <dbReference type="ARBA" id="ARBA00023125"/>
    </source>
</evidence>
<dbReference type="SUPFAM" id="SSF53850">
    <property type="entry name" value="Periplasmic binding protein-like II"/>
    <property type="match status" value="1"/>
</dbReference>
<dbReference type="InterPro" id="IPR058163">
    <property type="entry name" value="LysR-type_TF_proteobact-type"/>
</dbReference>
<dbReference type="InterPro" id="IPR005119">
    <property type="entry name" value="LysR_subst-bd"/>
</dbReference>
<accession>A0A286GT65</accession>
<dbReference type="PANTHER" id="PTHR30537">
    <property type="entry name" value="HTH-TYPE TRANSCRIPTIONAL REGULATOR"/>
    <property type="match status" value="1"/>
</dbReference>
<dbReference type="CDD" id="cd08422">
    <property type="entry name" value="PBP2_CrgA_like"/>
    <property type="match status" value="1"/>
</dbReference>
<evidence type="ECO:0000256" key="4">
    <source>
        <dbReference type="ARBA" id="ARBA00023163"/>
    </source>
</evidence>
<dbReference type="FunFam" id="3.40.190.290:FF:000001">
    <property type="entry name" value="Transcriptional regulator, LysR family"/>
    <property type="match status" value="1"/>
</dbReference>
<dbReference type="PANTHER" id="PTHR30537:SF5">
    <property type="entry name" value="HTH-TYPE TRANSCRIPTIONAL ACTIVATOR TTDR-RELATED"/>
    <property type="match status" value="1"/>
</dbReference>
<dbReference type="AlphaFoldDB" id="A0A286GT65"/>
<organism evidence="6 7">
    <name type="scientific">Caenispirillum bisanense</name>
    <dbReference type="NCBI Taxonomy" id="414052"/>
    <lineage>
        <taxon>Bacteria</taxon>
        <taxon>Pseudomonadati</taxon>
        <taxon>Pseudomonadota</taxon>
        <taxon>Alphaproteobacteria</taxon>
        <taxon>Rhodospirillales</taxon>
        <taxon>Novispirillaceae</taxon>
        <taxon>Caenispirillum</taxon>
    </lineage>
</organism>
<keyword evidence="2" id="KW-0805">Transcription regulation</keyword>
<protein>
    <submittedName>
        <fullName evidence="6">Transcriptional regulator, LysR family</fullName>
    </submittedName>
</protein>
<name>A0A286GT65_9PROT</name>
<dbReference type="SUPFAM" id="SSF46785">
    <property type="entry name" value="Winged helix' DNA-binding domain"/>
    <property type="match status" value="1"/>
</dbReference>
<dbReference type="Pfam" id="PF03466">
    <property type="entry name" value="LysR_substrate"/>
    <property type="match status" value="1"/>
</dbReference>
<keyword evidence="4" id="KW-0804">Transcription</keyword>
<evidence type="ECO:0000256" key="2">
    <source>
        <dbReference type="ARBA" id="ARBA00023015"/>
    </source>
</evidence>
<dbReference type="InterPro" id="IPR036390">
    <property type="entry name" value="WH_DNA-bd_sf"/>
</dbReference>
<dbReference type="InterPro" id="IPR036388">
    <property type="entry name" value="WH-like_DNA-bd_sf"/>
</dbReference>
<dbReference type="GO" id="GO:0003677">
    <property type="term" value="F:DNA binding"/>
    <property type="evidence" value="ECO:0007669"/>
    <property type="project" value="UniProtKB-KW"/>
</dbReference>
<keyword evidence="7" id="KW-1185">Reference proteome</keyword>
<evidence type="ECO:0000256" key="1">
    <source>
        <dbReference type="ARBA" id="ARBA00009437"/>
    </source>
</evidence>
<comment type="similarity">
    <text evidence="1">Belongs to the LysR transcriptional regulatory family.</text>
</comment>
<dbReference type="GO" id="GO:0003700">
    <property type="term" value="F:DNA-binding transcription factor activity"/>
    <property type="evidence" value="ECO:0007669"/>
    <property type="project" value="InterPro"/>
</dbReference>
<keyword evidence="3" id="KW-0238">DNA-binding</keyword>
<dbReference type="Proteomes" id="UP000219621">
    <property type="component" value="Unassembled WGS sequence"/>
</dbReference>
<dbReference type="Gene3D" id="3.40.190.290">
    <property type="match status" value="1"/>
</dbReference>
<evidence type="ECO:0000313" key="7">
    <source>
        <dbReference type="Proteomes" id="UP000219621"/>
    </source>
</evidence>
<dbReference type="Gene3D" id="1.10.10.10">
    <property type="entry name" value="Winged helix-like DNA-binding domain superfamily/Winged helix DNA-binding domain"/>
    <property type="match status" value="1"/>
</dbReference>
<reference evidence="6 7" key="1">
    <citation type="submission" date="2017-09" db="EMBL/GenBank/DDBJ databases">
        <authorList>
            <person name="Ehlers B."/>
            <person name="Leendertz F.H."/>
        </authorList>
    </citation>
    <scope>NUCLEOTIDE SEQUENCE [LARGE SCALE GENOMIC DNA]</scope>
    <source>
        <strain evidence="6 7">USBA 140</strain>
    </source>
</reference>
<dbReference type="PROSITE" id="PS50931">
    <property type="entry name" value="HTH_LYSR"/>
    <property type="match status" value="1"/>
</dbReference>
<sequence>MTANMPYIVWQENTASAEKTIRNDRTMSLDLPDIRLLRRIAELGRMAAVARETGLSPATVSARLKGAEESLGVRLFLRTTRSLSLTEEGRRFMAASERLVTDWESLAETVRGGEAALSGMIRITAPFDLGTQHVAPLLEAFQQEHPQVTVDLDLDDALVDLVSGGFDLAIRGGVPADSRLRVRRIGSIRPVVVAAPSYIAEHGAPQVPADLAHHRCIVRRAGDRLADEWCFARGAEHPVVRVRPALVSNNGGQTRRWALAGAGLAIKSCLDVIDDVRAGRLVKVLQGWEPSPLPLMLVSPPQRLEPARVAALRERLVACFARLEEAA</sequence>